<feature type="compositionally biased region" description="Basic and acidic residues" evidence="1">
    <location>
        <begin position="1"/>
        <end position="11"/>
    </location>
</feature>
<accession>A0A915U121</accession>
<evidence type="ECO:0000313" key="3">
    <source>
        <dbReference type="Proteomes" id="UP001063350"/>
    </source>
</evidence>
<feature type="region of interest" description="Disordered" evidence="1">
    <location>
        <begin position="1"/>
        <end position="23"/>
    </location>
</feature>
<dbReference type="KEGG" id="ddu:GF1_18890"/>
<organism evidence="2 3">
    <name type="scientific">Desulfolithobacter dissulfuricans</name>
    <dbReference type="NCBI Taxonomy" id="2795293"/>
    <lineage>
        <taxon>Bacteria</taxon>
        <taxon>Pseudomonadati</taxon>
        <taxon>Thermodesulfobacteriota</taxon>
        <taxon>Desulfobulbia</taxon>
        <taxon>Desulfobulbales</taxon>
        <taxon>Desulfobulbaceae</taxon>
        <taxon>Desulfolithobacter</taxon>
    </lineage>
</organism>
<gene>
    <name evidence="2" type="ORF">GF1_18890</name>
</gene>
<evidence type="ECO:0000256" key="1">
    <source>
        <dbReference type="SAM" id="MobiDB-lite"/>
    </source>
</evidence>
<dbReference type="EMBL" id="AP024233">
    <property type="protein sequence ID" value="BCO09513.1"/>
    <property type="molecule type" value="Genomic_DNA"/>
</dbReference>
<keyword evidence="3" id="KW-1185">Reference proteome</keyword>
<name>A0A915U121_9BACT</name>
<dbReference type="Proteomes" id="UP001063350">
    <property type="component" value="Chromosome"/>
</dbReference>
<feature type="compositionally biased region" description="Basic residues" evidence="1">
    <location>
        <begin position="61"/>
        <end position="85"/>
    </location>
</feature>
<sequence>MGVDQAGKEKGIGMGLDRCPGKTGLHNLKGSEVEDDTFLHHQSAIPDDRTADRYQPGGTVKNRRRHQSTRKWLNHTRDRRKTKNKKQPDPWIRNAEALPFQTGV</sequence>
<protein>
    <submittedName>
        <fullName evidence="2">Uncharacterized protein</fullName>
    </submittedName>
</protein>
<proteinExistence type="predicted"/>
<dbReference type="AlphaFoldDB" id="A0A915U121"/>
<reference evidence="2" key="1">
    <citation type="submission" date="2020-12" db="EMBL/GenBank/DDBJ databases">
        <title>Desulfobium dissulfuricans gen. nov., sp. nov., a novel mesophilic, sulfate-reducing bacterium isolated from a deep-sea hydrothermal vent.</title>
        <authorList>
            <person name="Hashimoto Y."/>
            <person name="Tame A."/>
            <person name="Sawayama S."/>
            <person name="Miyazaki J."/>
            <person name="Takai K."/>
            <person name="Nakagawa S."/>
        </authorList>
    </citation>
    <scope>NUCLEOTIDE SEQUENCE</scope>
    <source>
        <strain evidence="2">GF1</strain>
    </source>
</reference>
<evidence type="ECO:0000313" key="2">
    <source>
        <dbReference type="EMBL" id="BCO09513.1"/>
    </source>
</evidence>
<feature type="region of interest" description="Disordered" evidence="1">
    <location>
        <begin position="43"/>
        <end position="104"/>
    </location>
</feature>